<keyword evidence="2" id="KW-1185">Reference proteome</keyword>
<proteinExistence type="predicted"/>
<accession>A0A0B1T4C0</accession>
<dbReference type="OrthoDB" id="5850083at2759"/>
<dbReference type="AlphaFoldDB" id="A0A0B1T4C0"/>
<gene>
    <name evidence="1" type="ORF">OESDEN_09537</name>
</gene>
<evidence type="ECO:0000313" key="2">
    <source>
        <dbReference type="Proteomes" id="UP000053660"/>
    </source>
</evidence>
<name>A0A0B1T4C0_OESDE</name>
<dbReference type="Proteomes" id="UP000053660">
    <property type="component" value="Unassembled WGS sequence"/>
</dbReference>
<organism evidence="1 2">
    <name type="scientific">Oesophagostomum dentatum</name>
    <name type="common">Nodular worm</name>
    <dbReference type="NCBI Taxonomy" id="61180"/>
    <lineage>
        <taxon>Eukaryota</taxon>
        <taxon>Metazoa</taxon>
        <taxon>Ecdysozoa</taxon>
        <taxon>Nematoda</taxon>
        <taxon>Chromadorea</taxon>
        <taxon>Rhabditida</taxon>
        <taxon>Rhabditina</taxon>
        <taxon>Rhabditomorpha</taxon>
        <taxon>Strongyloidea</taxon>
        <taxon>Strongylidae</taxon>
        <taxon>Oesophagostomum</taxon>
    </lineage>
</organism>
<reference evidence="1 2" key="1">
    <citation type="submission" date="2014-03" db="EMBL/GenBank/DDBJ databases">
        <title>Draft genome of the hookworm Oesophagostomum dentatum.</title>
        <authorList>
            <person name="Mitreva M."/>
        </authorList>
    </citation>
    <scope>NUCLEOTIDE SEQUENCE [LARGE SCALE GENOMIC DNA]</scope>
    <source>
        <strain evidence="1 2">OD-Hann</strain>
    </source>
</reference>
<dbReference type="EMBL" id="KN552838">
    <property type="protein sequence ID" value="KHJ90617.1"/>
    <property type="molecule type" value="Genomic_DNA"/>
</dbReference>
<sequence>MYTLQERGVKEKDDWREYLETMERDGDIVAKLSDILNISVLHTVAKELTKEAENKGNENGAATIHFLEGFGGNLQTVSKASPTGAHTLGELYVNVAGKGCGAKRSES</sequence>
<evidence type="ECO:0000313" key="1">
    <source>
        <dbReference type="EMBL" id="KHJ90617.1"/>
    </source>
</evidence>
<protein>
    <submittedName>
        <fullName evidence="1">Uncharacterized protein</fullName>
    </submittedName>
</protein>